<dbReference type="EMBL" id="PZQS01000009">
    <property type="protein sequence ID" value="PVD24244.1"/>
    <property type="molecule type" value="Genomic_DNA"/>
</dbReference>
<feature type="region of interest" description="Disordered" evidence="1">
    <location>
        <begin position="132"/>
        <end position="158"/>
    </location>
</feature>
<name>A0A2T7NSV2_POMCA</name>
<organism evidence="2 3">
    <name type="scientific">Pomacea canaliculata</name>
    <name type="common">Golden apple snail</name>
    <dbReference type="NCBI Taxonomy" id="400727"/>
    <lineage>
        <taxon>Eukaryota</taxon>
        <taxon>Metazoa</taxon>
        <taxon>Spiralia</taxon>
        <taxon>Lophotrochozoa</taxon>
        <taxon>Mollusca</taxon>
        <taxon>Gastropoda</taxon>
        <taxon>Caenogastropoda</taxon>
        <taxon>Architaenioglossa</taxon>
        <taxon>Ampullarioidea</taxon>
        <taxon>Ampullariidae</taxon>
        <taxon>Pomacea</taxon>
    </lineage>
</organism>
<reference evidence="2 3" key="1">
    <citation type="submission" date="2018-04" db="EMBL/GenBank/DDBJ databases">
        <title>The genome of golden apple snail Pomacea canaliculata provides insight into stress tolerance and invasive adaptation.</title>
        <authorList>
            <person name="Liu C."/>
            <person name="Liu B."/>
            <person name="Ren Y."/>
            <person name="Zhang Y."/>
            <person name="Wang H."/>
            <person name="Li S."/>
            <person name="Jiang F."/>
            <person name="Yin L."/>
            <person name="Zhang G."/>
            <person name="Qian W."/>
            <person name="Fan W."/>
        </authorList>
    </citation>
    <scope>NUCLEOTIDE SEQUENCE [LARGE SCALE GENOMIC DNA]</scope>
    <source>
        <strain evidence="2">SZHN2017</strain>
        <tissue evidence="2">Muscle</tissue>
    </source>
</reference>
<evidence type="ECO:0000313" key="3">
    <source>
        <dbReference type="Proteomes" id="UP000245119"/>
    </source>
</evidence>
<dbReference type="Proteomes" id="UP000245119">
    <property type="component" value="Linkage Group LG9"/>
</dbReference>
<keyword evidence="3" id="KW-1185">Reference proteome</keyword>
<evidence type="ECO:0000313" key="2">
    <source>
        <dbReference type="EMBL" id="PVD24244.1"/>
    </source>
</evidence>
<proteinExistence type="predicted"/>
<protein>
    <submittedName>
        <fullName evidence="2">Uncharacterized protein</fullName>
    </submittedName>
</protein>
<comment type="caution">
    <text evidence="2">The sequence shown here is derived from an EMBL/GenBank/DDBJ whole genome shotgun (WGS) entry which is preliminary data.</text>
</comment>
<dbReference type="AlphaFoldDB" id="A0A2T7NSV2"/>
<sequence length="158" mass="16886">MDCRVSLQPSFVTQRSGIASACTEETGLVRRLRAVCCCSKRAVPRDRWQRGQVVFAQQTHHDWFPSHRLAARAADACWTSKADNMRVVDKPTAMTAATTTTTTVAASSLTFVSFPGEDDWCKGEGGGGGYSSLNQLSSAGLPDDVVSDGVEEVSAPEG</sequence>
<gene>
    <name evidence="2" type="ORF">C0Q70_14714</name>
</gene>
<accession>A0A2T7NSV2</accession>
<evidence type="ECO:0000256" key="1">
    <source>
        <dbReference type="SAM" id="MobiDB-lite"/>
    </source>
</evidence>